<organism evidence="1 2">
    <name type="scientific">Agaricus bisporus var. burnettii</name>
    <dbReference type="NCBI Taxonomy" id="192524"/>
    <lineage>
        <taxon>Eukaryota</taxon>
        <taxon>Fungi</taxon>
        <taxon>Dikarya</taxon>
        <taxon>Basidiomycota</taxon>
        <taxon>Agaricomycotina</taxon>
        <taxon>Agaricomycetes</taxon>
        <taxon>Agaricomycetidae</taxon>
        <taxon>Agaricales</taxon>
        <taxon>Agaricineae</taxon>
        <taxon>Agaricaceae</taxon>
        <taxon>Agaricus</taxon>
    </lineage>
</organism>
<dbReference type="Proteomes" id="UP000629468">
    <property type="component" value="Unassembled WGS sequence"/>
</dbReference>
<evidence type="ECO:0000313" key="1">
    <source>
        <dbReference type="EMBL" id="KAF7773425.1"/>
    </source>
</evidence>
<protein>
    <submittedName>
        <fullName evidence="1">Uncharacterized protein</fullName>
    </submittedName>
</protein>
<gene>
    <name evidence="1" type="ORF">Agabi119p4_5592</name>
</gene>
<sequence>MAPLAKKGTYLPSSQIEPPESRLGRKYLNLRSCVFHLDPNCTRTSPIARAKGIRGFLPGATPPSRDIYPAVWNLKQLYKRGGEQADISAPTQDAFGLYPGDGEKALAEAAFVNAKISLEHIGLNTVYCSFFNSSPLGFY</sequence>
<proteinExistence type="predicted"/>
<dbReference type="EMBL" id="JABXXO010000007">
    <property type="protein sequence ID" value="KAF7773425.1"/>
    <property type="molecule type" value="Genomic_DNA"/>
</dbReference>
<accession>A0A8H7KGB5</accession>
<dbReference type="AlphaFoldDB" id="A0A8H7KGB5"/>
<reference evidence="1 2" key="1">
    <citation type="journal article" name="Sci. Rep.">
        <title>Telomere-to-telomere assembled and centromere annotated genomes of the two main subspecies of the button mushroom Agaricus bisporus reveal especially polymorphic chromosome ends.</title>
        <authorList>
            <person name="Sonnenberg A.S.M."/>
            <person name="Sedaghat-Telgerd N."/>
            <person name="Lavrijssen B."/>
            <person name="Ohm R.A."/>
            <person name="Hendrickx P.M."/>
            <person name="Scholtmeijer K."/>
            <person name="Baars J.J.P."/>
            <person name="van Peer A."/>
        </authorList>
    </citation>
    <scope>NUCLEOTIDE SEQUENCE [LARGE SCALE GENOMIC DNA]</scope>
    <source>
        <strain evidence="1 2">H119_p4</strain>
    </source>
</reference>
<name>A0A8H7KGB5_AGABI</name>
<comment type="caution">
    <text evidence="1">The sequence shown here is derived from an EMBL/GenBank/DDBJ whole genome shotgun (WGS) entry which is preliminary data.</text>
</comment>
<evidence type="ECO:0000313" key="2">
    <source>
        <dbReference type="Proteomes" id="UP000629468"/>
    </source>
</evidence>